<dbReference type="Proteomes" id="UP000005221">
    <property type="component" value="Chromosome 8"/>
</dbReference>
<comment type="similarity">
    <text evidence="2">Belongs to the OST4 family.</text>
</comment>
<sequence length="41" mass="4516">MISDGQLNTIALTFGFAAIILILVYHAISTNINNLQQKKVQ</sequence>
<dbReference type="EnsemblFungi" id="CPAR2_806330-T">
    <property type="protein sequence ID" value="CPAR2_806330-T-p1"/>
    <property type="gene ID" value="CPAR2_806330"/>
</dbReference>
<dbReference type="CGD" id="CAL0000148655">
    <property type="gene designation" value="CPAR2_806330"/>
</dbReference>
<keyword evidence="3 8" id="KW-0812">Transmembrane</keyword>
<evidence type="ECO:0000256" key="2">
    <source>
        <dbReference type="ARBA" id="ARBA00007685"/>
    </source>
</evidence>
<evidence type="ECO:0008006" key="13">
    <source>
        <dbReference type="Google" id="ProtNLM"/>
    </source>
</evidence>
<accession>A0AAJ8W982</accession>
<evidence type="ECO:0000313" key="9">
    <source>
        <dbReference type="CGD" id="CAL0000148655"/>
    </source>
</evidence>
<evidence type="ECO:0000256" key="1">
    <source>
        <dbReference type="ARBA" id="ARBA00004643"/>
    </source>
</evidence>
<keyword evidence="7 8" id="KW-0472">Membrane</keyword>
<dbReference type="InterPro" id="IPR036330">
    <property type="entry name" value="Ost4p_sf"/>
</dbReference>
<dbReference type="InterPro" id="IPR018943">
    <property type="entry name" value="Oligosaccaryltransferase"/>
</dbReference>
<evidence type="ECO:0000313" key="12">
    <source>
        <dbReference type="Proteomes" id="UP000005221"/>
    </source>
</evidence>
<proteinExistence type="inferred from homology"/>
<feature type="transmembrane region" description="Helical" evidence="8">
    <location>
        <begin position="6"/>
        <end position="28"/>
    </location>
</feature>
<evidence type="ECO:0000256" key="6">
    <source>
        <dbReference type="ARBA" id="ARBA00022989"/>
    </source>
</evidence>
<dbReference type="EMBL" id="HE605205">
    <property type="protein sequence ID" value="CCE42084.1"/>
    <property type="molecule type" value="Genomic_DNA"/>
</dbReference>
<accession>G8BAL0</accession>
<dbReference type="GO" id="GO:0005789">
    <property type="term" value="C:endoplasmic reticulum membrane"/>
    <property type="evidence" value="ECO:0007669"/>
    <property type="project" value="UniProtKB-SubCell"/>
</dbReference>
<gene>
    <name evidence="9 10" type="ordered locus">CPAR2_806330</name>
</gene>
<keyword evidence="6 8" id="KW-1133">Transmembrane helix</keyword>
<reference evidence="11" key="4">
    <citation type="submission" date="2025-05" db="UniProtKB">
        <authorList>
            <consortium name="EnsemblFungi"/>
        </authorList>
    </citation>
    <scope>IDENTIFICATION</scope>
</reference>
<evidence type="ECO:0000256" key="3">
    <source>
        <dbReference type="ARBA" id="ARBA00022692"/>
    </source>
</evidence>
<dbReference type="SUPFAM" id="SSF103464">
    <property type="entry name" value="Oligosaccharyltransferase subunit ost4p"/>
    <property type="match status" value="1"/>
</dbReference>
<reference evidence="10" key="3">
    <citation type="submission" date="2011-10" db="EMBL/GenBank/DDBJ databases">
        <title>Transcriptional landscape of the pathogenic yeast Candida parapsilosis.</title>
        <authorList>
            <person name="Guida A."/>
            <person name="Lindstaedt C."/>
            <person name="Maguire S.L."/>
            <person name="Ding C."/>
            <person name="Higgins D.G."/>
            <person name="Harris D."/>
            <person name="Berriman M."/>
            <person name="Butler G."/>
        </authorList>
    </citation>
    <scope>NUCLEOTIDE SEQUENCE</scope>
    <source>
        <strain evidence="10">CDC317</strain>
    </source>
</reference>
<keyword evidence="5" id="KW-0735">Signal-anchor</keyword>
<evidence type="ECO:0000313" key="11">
    <source>
        <dbReference type="EnsemblFungi" id="CPAR2_806330-T-p1"/>
    </source>
</evidence>
<dbReference type="VEuPathDB" id="FungiDB:CPAR2_806330"/>
<evidence type="ECO:0000256" key="4">
    <source>
        <dbReference type="ARBA" id="ARBA00022824"/>
    </source>
</evidence>
<evidence type="ECO:0000256" key="7">
    <source>
        <dbReference type="ARBA" id="ARBA00023136"/>
    </source>
</evidence>
<organism evidence="10 12">
    <name type="scientific">Candida parapsilosis (strain CDC 317 / ATCC MYA-4646)</name>
    <name type="common">Yeast</name>
    <name type="synonym">Monilia parapsilosis</name>
    <dbReference type="NCBI Taxonomy" id="578454"/>
    <lineage>
        <taxon>Eukaryota</taxon>
        <taxon>Fungi</taxon>
        <taxon>Dikarya</taxon>
        <taxon>Ascomycota</taxon>
        <taxon>Saccharomycotina</taxon>
        <taxon>Pichiomycetes</taxon>
        <taxon>Debaryomycetaceae</taxon>
        <taxon>Candida/Lodderomyces clade</taxon>
        <taxon>Candida</taxon>
    </lineage>
</organism>
<keyword evidence="12" id="KW-1185">Reference proteome</keyword>
<name>G8BAL0_CANPC</name>
<keyword evidence="4" id="KW-0256">Endoplasmic reticulum</keyword>
<evidence type="ECO:0000313" key="10">
    <source>
        <dbReference type="EMBL" id="CCE42084.1"/>
    </source>
</evidence>
<protein>
    <recommendedName>
        <fullName evidence="13">Dolichyl-diphosphooligosaccharide--protein glycosyltransferase subunit 4</fullName>
    </recommendedName>
</protein>
<evidence type="ECO:0000256" key="8">
    <source>
        <dbReference type="SAM" id="Phobius"/>
    </source>
</evidence>
<comment type="subcellular location">
    <subcellularLocation>
        <location evidence="1">Endoplasmic reticulum membrane</location>
        <topology evidence="1">Single-pass type III membrane protein</topology>
    </subcellularLocation>
</comment>
<evidence type="ECO:0000256" key="5">
    <source>
        <dbReference type="ARBA" id="ARBA00022968"/>
    </source>
</evidence>
<dbReference type="AlphaFoldDB" id="G8BAL0"/>
<reference evidence="12" key="1">
    <citation type="journal article" date="2009" name="Nature">
        <title>Evolution of pathogenicity and sexual reproduction in eight Candida genomes.</title>
        <authorList>
            <person name="Butler G."/>
            <person name="Rasmussen M.D."/>
            <person name="Lin M.F."/>
            <person name="Santos M.A."/>
            <person name="Sakthikumar S."/>
            <person name="Munro C.A."/>
            <person name="Rheinbay E."/>
            <person name="Grabherr M."/>
            <person name="Forche A."/>
            <person name="Reedy J.L."/>
            <person name="Agrafioti I."/>
            <person name="Arnaud M.B."/>
            <person name="Bates S."/>
            <person name="Brown A.J."/>
            <person name="Brunke S."/>
            <person name="Costanzo M.C."/>
            <person name="Fitzpatrick D.A."/>
            <person name="de Groot P.W."/>
            <person name="Harris D."/>
            <person name="Hoyer L.L."/>
            <person name="Hube B."/>
            <person name="Klis F.M."/>
            <person name="Kodira C."/>
            <person name="Lennard N."/>
            <person name="Logue M.E."/>
            <person name="Martin R."/>
            <person name="Neiman A.M."/>
            <person name="Nikolaou E."/>
            <person name="Quail M.A."/>
            <person name="Quinn J."/>
            <person name="Santos M.C."/>
            <person name="Schmitzberger F.F."/>
            <person name="Sherlock G."/>
            <person name="Shah P."/>
            <person name="Silverstein K.A."/>
            <person name="Skrzypek M.S."/>
            <person name="Soll D."/>
            <person name="Staggs R."/>
            <person name="Stansfield I."/>
            <person name="Stumpf M.P."/>
            <person name="Sudbery P.E."/>
            <person name="Srikantha T."/>
            <person name="Zeng Q."/>
            <person name="Berman J."/>
            <person name="Berriman M."/>
            <person name="Heitman J."/>
            <person name="Gow N.A."/>
            <person name="Lorenz M.C."/>
            <person name="Birren B.W."/>
            <person name="Kellis M."/>
            <person name="Cuomo C.A."/>
        </authorList>
    </citation>
    <scope>NUCLEOTIDE SEQUENCE [LARGE SCALE GENOMIC DNA]</scope>
    <source>
        <strain evidence="12">CDC 317 / ATCC MYA-4646</strain>
    </source>
</reference>
<dbReference type="Pfam" id="PF10215">
    <property type="entry name" value="Ost4"/>
    <property type="match status" value="1"/>
</dbReference>
<reference evidence="12" key="2">
    <citation type="journal article" date="2011" name="BMC Genomics">
        <title>Using RNA-seq to determine the transcriptional landscape and the hypoxic response of the pathogenic yeast Candida parapsilosis.</title>
        <authorList>
            <person name="Guida A."/>
            <person name="Lindstaedt C."/>
            <person name="Maguire S.L."/>
            <person name="Ding C."/>
            <person name="Higgins D.G."/>
            <person name="Corton N.J."/>
            <person name="Berriman M."/>
            <person name="Butler G."/>
        </authorList>
    </citation>
    <scope>GENOME REANNOTATION</scope>
    <source>
        <strain evidence="12">CDC 317 / ATCC MYA-4646</strain>
    </source>
</reference>